<dbReference type="AlphaFoldDB" id="A0A1Q2CXU3"/>
<reference evidence="5 6" key="1">
    <citation type="journal article" date="2008" name="Int. J. Syst. Evol. Microbiol.">
        <title>Tessaracoccus flavescens sp. nov., isolated from marine sediment.</title>
        <authorList>
            <person name="Lee D.W."/>
            <person name="Lee S.D."/>
        </authorList>
    </citation>
    <scope>NUCLEOTIDE SEQUENCE [LARGE SCALE GENOMIC DNA]</scope>
    <source>
        <strain evidence="5 6">SST-39T</strain>
    </source>
</reference>
<feature type="domain" description="Transcriptional regulator LacI/GalR-like sensor" evidence="4">
    <location>
        <begin position="20"/>
        <end position="178"/>
    </location>
</feature>
<dbReference type="KEGG" id="tfa:BW733_09175"/>
<keyword evidence="1" id="KW-0805">Transcription regulation</keyword>
<dbReference type="GO" id="GO:0000976">
    <property type="term" value="F:transcription cis-regulatory region binding"/>
    <property type="evidence" value="ECO:0007669"/>
    <property type="project" value="TreeGrafter"/>
</dbReference>
<protein>
    <recommendedName>
        <fullName evidence="4">Transcriptional regulator LacI/GalR-like sensor domain-containing protein</fullName>
    </recommendedName>
</protein>
<dbReference type="PANTHER" id="PTHR30146:SF153">
    <property type="entry name" value="LACTOSE OPERON REPRESSOR"/>
    <property type="match status" value="1"/>
</dbReference>
<proteinExistence type="predicted"/>
<evidence type="ECO:0000256" key="1">
    <source>
        <dbReference type="ARBA" id="ARBA00023015"/>
    </source>
</evidence>
<evidence type="ECO:0000313" key="6">
    <source>
        <dbReference type="Proteomes" id="UP000188235"/>
    </source>
</evidence>
<dbReference type="PANTHER" id="PTHR30146">
    <property type="entry name" value="LACI-RELATED TRANSCRIPTIONAL REPRESSOR"/>
    <property type="match status" value="1"/>
</dbReference>
<dbReference type="STRING" id="399497.BW733_09175"/>
<keyword evidence="6" id="KW-1185">Reference proteome</keyword>
<dbReference type="SUPFAM" id="SSF53822">
    <property type="entry name" value="Periplasmic binding protein-like I"/>
    <property type="match status" value="1"/>
</dbReference>
<sequence>MALYPAVSSDHAQGSCEATAHLLSLGHQTVHHIAGPADSDPAMARAGGWRRTLEGAGIRAPEALHGDWSADSGYELGWRLAADPTVTSVFCANDEMAIGAIRAFFEAGRRVPEDVSVVRFDDLNVSAFLPTPLTTVHQDFHRMGEELVRLVVEQIRSTTRLSQPRVIIPPGLVVRGTTAAPSR</sequence>
<dbReference type="RefSeq" id="WP_077349833.1">
    <property type="nucleotide sequence ID" value="NZ_CP019607.1"/>
</dbReference>
<accession>A0A1Q2CXU3</accession>
<dbReference type="InterPro" id="IPR028082">
    <property type="entry name" value="Peripla_BP_I"/>
</dbReference>
<evidence type="ECO:0000256" key="3">
    <source>
        <dbReference type="ARBA" id="ARBA00023163"/>
    </source>
</evidence>
<dbReference type="EMBL" id="CP019607">
    <property type="protein sequence ID" value="AQP50972.1"/>
    <property type="molecule type" value="Genomic_DNA"/>
</dbReference>
<dbReference type="Pfam" id="PF13377">
    <property type="entry name" value="Peripla_BP_3"/>
    <property type="match status" value="1"/>
</dbReference>
<dbReference type="GO" id="GO:0003700">
    <property type="term" value="F:DNA-binding transcription factor activity"/>
    <property type="evidence" value="ECO:0007669"/>
    <property type="project" value="TreeGrafter"/>
</dbReference>
<dbReference type="OrthoDB" id="9785139at2"/>
<evidence type="ECO:0000259" key="4">
    <source>
        <dbReference type="Pfam" id="PF13377"/>
    </source>
</evidence>
<dbReference type="Proteomes" id="UP000188235">
    <property type="component" value="Chromosome"/>
</dbReference>
<organism evidence="5 6">
    <name type="scientific">Tessaracoccus flavescens</name>
    <dbReference type="NCBI Taxonomy" id="399497"/>
    <lineage>
        <taxon>Bacteria</taxon>
        <taxon>Bacillati</taxon>
        <taxon>Actinomycetota</taxon>
        <taxon>Actinomycetes</taxon>
        <taxon>Propionibacteriales</taxon>
        <taxon>Propionibacteriaceae</taxon>
        <taxon>Tessaracoccus</taxon>
    </lineage>
</organism>
<keyword evidence="2" id="KW-0238">DNA-binding</keyword>
<keyword evidence="3" id="KW-0804">Transcription</keyword>
<name>A0A1Q2CXU3_9ACTN</name>
<evidence type="ECO:0000313" key="5">
    <source>
        <dbReference type="EMBL" id="AQP50972.1"/>
    </source>
</evidence>
<gene>
    <name evidence="5" type="ORF">BW733_09175</name>
</gene>
<evidence type="ECO:0000256" key="2">
    <source>
        <dbReference type="ARBA" id="ARBA00023125"/>
    </source>
</evidence>
<dbReference type="InterPro" id="IPR046335">
    <property type="entry name" value="LacI/GalR-like_sensor"/>
</dbReference>
<dbReference type="Gene3D" id="3.40.50.2300">
    <property type="match status" value="2"/>
</dbReference>